<feature type="transmembrane region" description="Helical" evidence="8">
    <location>
        <begin position="117"/>
        <end position="138"/>
    </location>
</feature>
<evidence type="ECO:0000313" key="10">
    <source>
        <dbReference type="EMBL" id="KAL1587650.1"/>
    </source>
</evidence>
<dbReference type="InterPro" id="IPR020846">
    <property type="entry name" value="MFS_dom"/>
</dbReference>
<sequence length="572" mass="61271">MGRQSGNLESTLHDQTQLLDKKNIIFVFALLSLCLLVCFIDQNGIGVILPPIARDLNAQASISWAGTSALIANTVFQVLYGRLSDLFGRKNILVSALLLLSLSDLACGLSVNSTMLYIFRGLAGVANGGITSLTMMIVSDVVTLQDRGKYQGILGSMVGLGNAIGPLIASAFAIHTTWRGLFYLLAPLIMIVVVLSSLYLPSNMPALNWKETIGKIDFLGLFTGTAAVILLLIPISEGGHEGTPWDSAEVIAMLCVGGVCFIAFILVEWKWARLPIMPLDMFNIPTVAAMLAQSFFLGASYYSYLYFLPLYFQNVKGYTPLVSAALLLPVVVTQAISSTLAGLSMTYFNRYGIIIWGGFGVWLIGSGLLIMADRGLNIGWVCFFLFLIGCGTGQVFQPTLVALQAHTPKVQRAVVTSNRNFLRSSGGAVGLAVSSAILANTLRSSLPGRLSYVANSTFAAPDLSTFDVADQTAIANAYADASRAVFIFCAPLTAVCLGLCVFIKDHGLIREEETPGTMTPAVQDDIEKSRAEKSAEPSRRPSAESVAVSDKESAVDDHGKTTSRPTSAQRTE</sequence>
<comment type="subcellular location">
    <subcellularLocation>
        <location evidence="1">Endomembrane system</location>
        <topology evidence="1">Multi-pass membrane protein</topology>
    </subcellularLocation>
</comment>
<dbReference type="RefSeq" id="XP_069230755.1">
    <property type="nucleotide sequence ID" value="XM_069372052.1"/>
</dbReference>
<dbReference type="PROSITE" id="PS50850">
    <property type="entry name" value="MFS"/>
    <property type="match status" value="1"/>
</dbReference>
<feature type="transmembrane region" description="Helical" evidence="8">
    <location>
        <begin position="322"/>
        <end position="341"/>
    </location>
</feature>
<dbReference type="PANTHER" id="PTHR23501:SF78">
    <property type="entry name" value="MAJOR FACILITATOR SUPERFAMILY (MFS) PROFILE DOMAIN-CONTAINING PROTEIN-RELATED"/>
    <property type="match status" value="1"/>
</dbReference>
<feature type="transmembrane region" description="Helical" evidence="8">
    <location>
        <begin position="150"/>
        <end position="174"/>
    </location>
</feature>
<dbReference type="PRINTS" id="PR01036">
    <property type="entry name" value="TCRTETB"/>
</dbReference>
<feature type="transmembrane region" description="Helical" evidence="8">
    <location>
        <begin position="378"/>
        <end position="400"/>
    </location>
</feature>
<feature type="transmembrane region" description="Helical" evidence="8">
    <location>
        <begin position="250"/>
        <end position="269"/>
    </location>
</feature>
<dbReference type="PANTHER" id="PTHR23501">
    <property type="entry name" value="MAJOR FACILITATOR SUPERFAMILY"/>
    <property type="match status" value="1"/>
</dbReference>
<protein>
    <recommendedName>
        <fullName evidence="9">Major facilitator superfamily (MFS) profile domain-containing protein</fullName>
    </recommendedName>
</protein>
<feature type="transmembrane region" description="Helical" evidence="8">
    <location>
        <begin position="353"/>
        <end position="372"/>
    </location>
</feature>
<evidence type="ECO:0000256" key="8">
    <source>
        <dbReference type="SAM" id="Phobius"/>
    </source>
</evidence>
<feature type="compositionally biased region" description="Polar residues" evidence="7">
    <location>
        <begin position="562"/>
        <end position="572"/>
    </location>
</feature>
<name>A0AB34KWG3_9PEZI</name>
<feature type="domain" description="Major facilitator superfamily (MFS) profile" evidence="9">
    <location>
        <begin position="27"/>
        <end position="508"/>
    </location>
</feature>
<feature type="compositionally biased region" description="Basic and acidic residues" evidence="7">
    <location>
        <begin position="549"/>
        <end position="560"/>
    </location>
</feature>
<feature type="transmembrane region" description="Helical" evidence="8">
    <location>
        <begin position="212"/>
        <end position="235"/>
    </location>
</feature>
<comment type="caution">
    <text evidence="10">The sequence shown here is derived from an EMBL/GenBank/DDBJ whole genome shotgun (WGS) entry which is preliminary data.</text>
</comment>
<feature type="transmembrane region" description="Helical" evidence="8">
    <location>
        <begin position="61"/>
        <end position="80"/>
    </location>
</feature>
<dbReference type="Pfam" id="PF07690">
    <property type="entry name" value="MFS_1"/>
    <property type="match status" value="1"/>
</dbReference>
<evidence type="ECO:0000256" key="7">
    <source>
        <dbReference type="SAM" id="MobiDB-lite"/>
    </source>
</evidence>
<evidence type="ECO:0000256" key="2">
    <source>
        <dbReference type="ARBA" id="ARBA00008335"/>
    </source>
</evidence>
<proteinExistence type="inferred from homology"/>
<dbReference type="Gene3D" id="1.20.1720.10">
    <property type="entry name" value="Multidrug resistance protein D"/>
    <property type="match status" value="1"/>
</dbReference>
<dbReference type="InterPro" id="IPR011701">
    <property type="entry name" value="MFS"/>
</dbReference>
<feature type="compositionally biased region" description="Basic and acidic residues" evidence="7">
    <location>
        <begin position="525"/>
        <end position="542"/>
    </location>
</feature>
<evidence type="ECO:0000313" key="11">
    <source>
        <dbReference type="Proteomes" id="UP000803884"/>
    </source>
</evidence>
<evidence type="ECO:0000256" key="6">
    <source>
        <dbReference type="ARBA" id="ARBA00023136"/>
    </source>
</evidence>
<evidence type="ECO:0000256" key="4">
    <source>
        <dbReference type="ARBA" id="ARBA00022692"/>
    </source>
</evidence>
<dbReference type="Gene3D" id="1.20.1250.20">
    <property type="entry name" value="MFS general substrate transporter like domains"/>
    <property type="match status" value="1"/>
</dbReference>
<organism evidence="10 11">
    <name type="scientific">Cladosporium halotolerans</name>
    <dbReference type="NCBI Taxonomy" id="1052096"/>
    <lineage>
        <taxon>Eukaryota</taxon>
        <taxon>Fungi</taxon>
        <taxon>Dikarya</taxon>
        <taxon>Ascomycota</taxon>
        <taxon>Pezizomycotina</taxon>
        <taxon>Dothideomycetes</taxon>
        <taxon>Dothideomycetidae</taxon>
        <taxon>Cladosporiales</taxon>
        <taxon>Cladosporiaceae</taxon>
        <taxon>Cladosporium</taxon>
    </lineage>
</organism>
<dbReference type="InterPro" id="IPR036259">
    <property type="entry name" value="MFS_trans_sf"/>
</dbReference>
<feature type="transmembrane region" description="Helical" evidence="8">
    <location>
        <begin position="24"/>
        <end position="49"/>
    </location>
</feature>
<evidence type="ECO:0000256" key="1">
    <source>
        <dbReference type="ARBA" id="ARBA00004127"/>
    </source>
</evidence>
<evidence type="ECO:0000256" key="3">
    <source>
        <dbReference type="ARBA" id="ARBA00022448"/>
    </source>
</evidence>
<reference evidence="10 11" key="1">
    <citation type="journal article" date="2020" name="Microbiol. Resour. Announc.">
        <title>Draft Genome Sequence of a Cladosporium Species Isolated from the Mesophotic Ascidian Didemnum maculosum.</title>
        <authorList>
            <person name="Gioti A."/>
            <person name="Siaperas R."/>
            <person name="Nikolaivits E."/>
            <person name="Le Goff G."/>
            <person name="Ouazzani J."/>
            <person name="Kotoulas G."/>
            <person name="Topakas E."/>
        </authorList>
    </citation>
    <scope>NUCLEOTIDE SEQUENCE [LARGE SCALE GENOMIC DNA]</scope>
    <source>
        <strain evidence="10 11">TM138-S3</strain>
    </source>
</reference>
<keyword evidence="3" id="KW-0813">Transport</keyword>
<evidence type="ECO:0000256" key="5">
    <source>
        <dbReference type="ARBA" id="ARBA00022989"/>
    </source>
</evidence>
<dbReference type="Proteomes" id="UP000803884">
    <property type="component" value="Unassembled WGS sequence"/>
</dbReference>
<keyword evidence="6 8" id="KW-0472">Membrane</keyword>
<comment type="similarity">
    <text evidence="2">Belongs to the major facilitator superfamily.</text>
</comment>
<gene>
    <name evidence="10" type="ORF">WHR41_03446</name>
</gene>
<dbReference type="SUPFAM" id="SSF103473">
    <property type="entry name" value="MFS general substrate transporter"/>
    <property type="match status" value="1"/>
</dbReference>
<keyword evidence="11" id="KW-1185">Reference proteome</keyword>
<feature type="region of interest" description="Disordered" evidence="7">
    <location>
        <begin position="514"/>
        <end position="572"/>
    </location>
</feature>
<dbReference type="GO" id="GO:0046943">
    <property type="term" value="F:carboxylic acid transmembrane transporter activity"/>
    <property type="evidence" value="ECO:0007669"/>
    <property type="project" value="UniProtKB-ARBA"/>
</dbReference>
<feature type="transmembrane region" description="Helical" evidence="8">
    <location>
        <begin position="484"/>
        <end position="503"/>
    </location>
</feature>
<dbReference type="AlphaFoldDB" id="A0AB34KWG3"/>
<dbReference type="GO" id="GO:0012505">
    <property type="term" value="C:endomembrane system"/>
    <property type="evidence" value="ECO:0007669"/>
    <property type="project" value="UniProtKB-SubCell"/>
</dbReference>
<feature type="transmembrane region" description="Helical" evidence="8">
    <location>
        <begin position="92"/>
        <end position="111"/>
    </location>
</feature>
<dbReference type="EMBL" id="JAAQHG020000009">
    <property type="protein sequence ID" value="KAL1587650.1"/>
    <property type="molecule type" value="Genomic_DNA"/>
</dbReference>
<keyword evidence="4 8" id="KW-0812">Transmembrane</keyword>
<evidence type="ECO:0000259" key="9">
    <source>
        <dbReference type="PROSITE" id="PS50850"/>
    </source>
</evidence>
<dbReference type="GO" id="GO:0005886">
    <property type="term" value="C:plasma membrane"/>
    <property type="evidence" value="ECO:0007669"/>
    <property type="project" value="TreeGrafter"/>
</dbReference>
<feature type="transmembrane region" description="Helical" evidence="8">
    <location>
        <begin position="281"/>
        <end position="302"/>
    </location>
</feature>
<feature type="transmembrane region" description="Helical" evidence="8">
    <location>
        <begin position="421"/>
        <end position="442"/>
    </location>
</feature>
<feature type="transmembrane region" description="Helical" evidence="8">
    <location>
        <begin position="180"/>
        <end position="200"/>
    </location>
</feature>
<keyword evidence="5 8" id="KW-1133">Transmembrane helix</keyword>
<accession>A0AB34KWG3</accession>
<dbReference type="FunFam" id="1.20.1720.10:FF:000013">
    <property type="entry name" value="Related to multidrug resistance proteins"/>
    <property type="match status" value="1"/>
</dbReference>
<dbReference type="GeneID" id="96004890"/>